<name>A0A1E1LBT7_9HELO</name>
<accession>A0A1E1LBT7</accession>
<evidence type="ECO:0000313" key="1">
    <source>
        <dbReference type="EMBL" id="CZT07986.1"/>
    </source>
</evidence>
<reference evidence="2" key="1">
    <citation type="submission" date="2016-03" db="EMBL/GenBank/DDBJ databases">
        <authorList>
            <person name="Guldener U."/>
        </authorList>
    </citation>
    <scope>NUCLEOTIDE SEQUENCE [LARGE SCALE GENOMIC DNA]</scope>
    <source>
        <strain evidence="2">04CH-RAC-A.6.1</strain>
    </source>
</reference>
<dbReference type="Proteomes" id="UP000178912">
    <property type="component" value="Unassembled WGS sequence"/>
</dbReference>
<dbReference type="EMBL" id="FJUX01000101">
    <property type="protein sequence ID" value="CZT07986.1"/>
    <property type="molecule type" value="Genomic_DNA"/>
</dbReference>
<organism evidence="1 2">
    <name type="scientific">Rhynchosporium agropyri</name>
    <dbReference type="NCBI Taxonomy" id="914238"/>
    <lineage>
        <taxon>Eukaryota</taxon>
        <taxon>Fungi</taxon>
        <taxon>Dikarya</taxon>
        <taxon>Ascomycota</taxon>
        <taxon>Pezizomycotina</taxon>
        <taxon>Leotiomycetes</taxon>
        <taxon>Helotiales</taxon>
        <taxon>Ploettnerulaceae</taxon>
        <taxon>Rhynchosporium</taxon>
    </lineage>
</organism>
<proteinExistence type="predicted"/>
<dbReference type="OrthoDB" id="3940621at2759"/>
<evidence type="ECO:0008006" key="3">
    <source>
        <dbReference type="Google" id="ProtNLM"/>
    </source>
</evidence>
<protein>
    <recommendedName>
        <fullName evidence="3">F-box domain-containing protein</fullName>
    </recommendedName>
</protein>
<evidence type="ECO:0000313" key="2">
    <source>
        <dbReference type="Proteomes" id="UP000178912"/>
    </source>
</evidence>
<gene>
    <name evidence="1" type="ORF">RAG0_13233</name>
</gene>
<dbReference type="AlphaFoldDB" id="A0A1E1LBT7"/>
<sequence>MNSPSQNLGLLAVLPAEIRAEIWKGLRPTSNSSNTMQPDIKDGIGILRACRQLNQEIIPYLYDDVFEIHVDPIWSKYLKIENGQGATWDIDNTRDPLYEAFCNLPYEKLRKLEVSIAAPETGNQAQLISLSKHVRDLVRLLEQKKSLPNLEIHLLDSKDPTGMWVLPDGTIKTTVDRRSYNRSSRDYMIVLLPFCRLRNIPLVSIKAPADLSASEGKYFKCMEKVMQRTGRFGDVKGPPFGSGEGGVSYWDDNNIQQMCDDKYIDLEDELDELHGKDANMMRLERFMYWYNEDGTSEYVSEWERMNREQYAKVDPDYAADIDDRHDWLLTLNPMSKAMQTMRLQLQVPPCYRQSSFSLSACFDMNKCARYFEVLERIKAMKDIWSSEFELVTSNSVIDGLRTTWSQKAWLEYYPLGIEPLIIFTPPHKDYLKVHSGMDECEHHKEEVVLDGSLDYEDILDRIPRGVDRVLEQKKHIDFEVGERTRLALESLIKNPAEAGTIWDPRMVTYGVAV</sequence>
<keyword evidence="2" id="KW-1185">Reference proteome</keyword>